<sequence>MRRCFSSPWLRFRHKAEKRRVSVTYGIGWITTPLRRRVALRNDRIRMLRSCMGNGSMSTIYRGTLFVPITDRPQVVGAIFNDYGLDRPDHVCHLRLRLKMQRYAFTEKWIPKKENTDTVALSRSLVSTADELSDRLLSVPAKVALLCSIAGSDNKVIDLTKDSGKRQTDLDNRPRGGQVIEDDFKQLLER</sequence>
<evidence type="ECO:0000313" key="3">
    <source>
        <dbReference type="Proteomes" id="UP000054632"/>
    </source>
</evidence>
<gene>
    <name evidence="1" type="ORF">T4A_2845</name>
    <name evidence="2" type="ORF">T4B_7399</name>
</gene>
<reference evidence="3 4" key="1">
    <citation type="submission" date="2015-01" db="EMBL/GenBank/DDBJ databases">
        <title>Evolution of Trichinella species and genotypes.</title>
        <authorList>
            <person name="Korhonen P.K."/>
            <person name="Edoardo P."/>
            <person name="Giuseppe L.R."/>
            <person name="Gasser R.B."/>
        </authorList>
    </citation>
    <scope>NUCLEOTIDE SEQUENCE [LARGE SCALE GENOMIC DNA]</scope>
    <source>
        <strain evidence="1">ISS13</strain>
        <strain evidence="2">ISS588</strain>
    </source>
</reference>
<dbReference type="Proteomes" id="UP000054805">
    <property type="component" value="Unassembled WGS sequence"/>
</dbReference>
<keyword evidence="4" id="KW-1185">Reference proteome</keyword>
<dbReference type="AlphaFoldDB" id="A0A0V1EGG9"/>
<dbReference type="Proteomes" id="UP000054632">
    <property type="component" value="Unassembled WGS sequence"/>
</dbReference>
<accession>A0A0V1EGG9</accession>
<evidence type="ECO:0000313" key="1">
    <source>
        <dbReference type="EMBL" id="KRY72925.1"/>
    </source>
</evidence>
<dbReference type="EMBL" id="JYDS01000815">
    <property type="protein sequence ID" value="KRZ00499.1"/>
    <property type="molecule type" value="Genomic_DNA"/>
</dbReference>
<evidence type="ECO:0000313" key="4">
    <source>
        <dbReference type="Proteomes" id="UP000054805"/>
    </source>
</evidence>
<protein>
    <submittedName>
        <fullName evidence="1">Uncharacterized protein</fullName>
    </submittedName>
</protein>
<proteinExistence type="predicted"/>
<name>A0A0V1EGG9_TRIPS</name>
<comment type="caution">
    <text evidence="1">The sequence shown here is derived from an EMBL/GenBank/DDBJ whole genome shotgun (WGS) entry which is preliminary data.</text>
</comment>
<evidence type="ECO:0000313" key="2">
    <source>
        <dbReference type="EMBL" id="KRZ00499.1"/>
    </source>
</evidence>
<organism evidence="1 3">
    <name type="scientific">Trichinella pseudospiralis</name>
    <name type="common">Parasitic roundworm</name>
    <dbReference type="NCBI Taxonomy" id="6337"/>
    <lineage>
        <taxon>Eukaryota</taxon>
        <taxon>Metazoa</taxon>
        <taxon>Ecdysozoa</taxon>
        <taxon>Nematoda</taxon>
        <taxon>Enoplea</taxon>
        <taxon>Dorylaimia</taxon>
        <taxon>Trichinellida</taxon>
        <taxon>Trichinellidae</taxon>
        <taxon>Trichinella</taxon>
    </lineage>
</organism>
<dbReference type="EMBL" id="JYDR01000039">
    <property type="protein sequence ID" value="KRY72925.1"/>
    <property type="molecule type" value="Genomic_DNA"/>
</dbReference>